<dbReference type="Pfam" id="PF00772">
    <property type="entry name" value="DnaB"/>
    <property type="match status" value="1"/>
</dbReference>
<keyword evidence="8 12" id="KW-0238">DNA-binding</keyword>
<sequence>MANNLPNAEIKEKLPPQNLEAERSLLGCLLLDNDAIIKVVDFFQPRDFYKRIHQEIYKAMVEIFEKNDPIDLLSVSARLKEKELLEEIGGNSYLTDLVNSVPTSTHALSYAKIVQRKRILRDLIDISEEIREMGYNESEDIDVLLDRAERKIFSIAQKSLTQAFQAVKDMLADAFERIDSLYKHKGAARGVPTGFTDLDNLLAGFQRSDLIVLAARPSIGKSALALNIAANIATQQKVPVGIFSLEMSNDQIVDRFIAAEANMDLWRLRTGKLSAEGEDNDFSRIQAALGVLSEAPIYIDDAATINILQMRAMARRLQAEKGLGLLVVDYLQLMEPRNPMVTMVQQMTEISRSLKGLAKELNVPVLAISQLSRAVEQRVPQIPRLSDLRETGAIEQDADVVIFIYREDRYQPDTSRKNIADIIVAKHRNGPVGNVELYFDEKSVCFKNLEKEYREETPGEVE</sequence>
<feature type="domain" description="SF4 helicase" evidence="13">
    <location>
        <begin position="184"/>
        <end position="453"/>
    </location>
</feature>
<evidence type="ECO:0000256" key="1">
    <source>
        <dbReference type="ARBA" id="ARBA00008428"/>
    </source>
</evidence>
<dbReference type="InterPro" id="IPR036185">
    <property type="entry name" value="DNA_heli_DnaB-like_N_sf"/>
</dbReference>
<dbReference type="InterPro" id="IPR016136">
    <property type="entry name" value="DNA_helicase_N/primase_C"/>
</dbReference>
<dbReference type="PROSITE" id="PS51199">
    <property type="entry name" value="SF4_HELICASE"/>
    <property type="match status" value="1"/>
</dbReference>
<evidence type="ECO:0000256" key="9">
    <source>
        <dbReference type="ARBA" id="ARBA00023235"/>
    </source>
</evidence>
<accession>A0A2M6T0D5</accession>
<keyword evidence="4 12" id="KW-0547">Nucleotide-binding</keyword>
<dbReference type="Gene3D" id="1.10.860.10">
    <property type="entry name" value="DNAb Helicase, Chain A"/>
    <property type="match status" value="1"/>
</dbReference>
<comment type="caution">
    <text evidence="14">The sequence shown here is derived from an EMBL/GenBank/DDBJ whole genome shotgun (WGS) entry which is preliminary data.</text>
</comment>
<dbReference type="PANTHER" id="PTHR30153:SF2">
    <property type="entry name" value="REPLICATIVE DNA HELICASE"/>
    <property type="match status" value="1"/>
</dbReference>
<organism evidence="14 15">
    <name type="scientific">Candidatus Nealsonbacteria bacterium CG08_land_8_20_14_0_20_43_11</name>
    <dbReference type="NCBI Taxonomy" id="1974706"/>
    <lineage>
        <taxon>Bacteria</taxon>
        <taxon>Candidatus Nealsoniibacteriota</taxon>
    </lineage>
</organism>
<dbReference type="Proteomes" id="UP000229390">
    <property type="component" value="Unassembled WGS sequence"/>
</dbReference>
<keyword evidence="3 12" id="KW-0235">DNA replication</keyword>
<evidence type="ECO:0000313" key="14">
    <source>
        <dbReference type="EMBL" id="PIS38697.1"/>
    </source>
</evidence>
<dbReference type="InterPro" id="IPR027417">
    <property type="entry name" value="P-loop_NTPase"/>
</dbReference>
<keyword evidence="9" id="KW-0413">Isomerase</keyword>
<gene>
    <name evidence="14" type="primary">dnaB</name>
    <name evidence="14" type="ORF">COT34_02315</name>
</gene>
<evidence type="ECO:0000256" key="3">
    <source>
        <dbReference type="ARBA" id="ARBA00022705"/>
    </source>
</evidence>
<evidence type="ECO:0000256" key="11">
    <source>
        <dbReference type="NCBIfam" id="TIGR00665"/>
    </source>
</evidence>
<dbReference type="InterPro" id="IPR003593">
    <property type="entry name" value="AAA+_ATPase"/>
</dbReference>
<dbReference type="InterPro" id="IPR007692">
    <property type="entry name" value="DNA_helicase_DnaB"/>
</dbReference>
<keyword evidence="5 12" id="KW-0378">Hydrolase</keyword>
<evidence type="ECO:0000256" key="7">
    <source>
        <dbReference type="ARBA" id="ARBA00022840"/>
    </source>
</evidence>
<dbReference type="GO" id="GO:0005524">
    <property type="term" value="F:ATP binding"/>
    <property type="evidence" value="ECO:0007669"/>
    <property type="project" value="UniProtKB-UniRule"/>
</dbReference>
<dbReference type="NCBIfam" id="NF004384">
    <property type="entry name" value="PRK05748.1"/>
    <property type="match status" value="1"/>
</dbReference>
<comment type="function">
    <text evidence="12">The main replicative DNA helicase, it participates in initiation and elongation during chromosome replication. Travels ahead of the DNA replisome, separating dsDNA into templates for DNA synthesis. A processive ATP-dependent 5'-3' DNA helicase it has DNA-dependent ATPase activity.</text>
</comment>
<keyword evidence="6 12" id="KW-0347">Helicase</keyword>
<dbReference type="GO" id="GO:0006269">
    <property type="term" value="P:DNA replication, synthesis of primer"/>
    <property type="evidence" value="ECO:0007669"/>
    <property type="project" value="UniProtKB-UniRule"/>
</dbReference>
<protein>
    <recommendedName>
        <fullName evidence="11 12">Replicative DNA helicase</fullName>
        <ecNumber evidence="11 12">5.6.2.3</ecNumber>
    </recommendedName>
</protein>
<dbReference type="SMART" id="SM00382">
    <property type="entry name" value="AAA"/>
    <property type="match status" value="1"/>
</dbReference>
<dbReference type="PANTHER" id="PTHR30153">
    <property type="entry name" value="REPLICATIVE DNA HELICASE DNAB"/>
    <property type="match status" value="1"/>
</dbReference>
<evidence type="ECO:0000259" key="13">
    <source>
        <dbReference type="PROSITE" id="PS51199"/>
    </source>
</evidence>
<proteinExistence type="inferred from homology"/>
<evidence type="ECO:0000313" key="15">
    <source>
        <dbReference type="Proteomes" id="UP000229390"/>
    </source>
</evidence>
<dbReference type="GO" id="GO:0003677">
    <property type="term" value="F:DNA binding"/>
    <property type="evidence" value="ECO:0007669"/>
    <property type="project" value="UniProtKB-UniRule"/>
</dbReference>
<dbReference type="EC" id="5.6.2.3" evidence="11 12"/>
<dbReference type="GO" id="GO:0043139">
    <property type="term" value="F:5'-3' DNA helicase activity"/>
    <property type="evidence" value="ECO:0007669"/>
    <property type="project" value="UniProtKB-EC"/>
</dbReference>
<dbReference type="AlphaFoldDB" id="A0A2M6T0D5"/>
<evidence type="ECO:0000256" key="10">
    <source>
        <dbReference type="ARBA" id="ARBA00048954"/>
    </source>
</evidence>
<keyword evidence="2 12" id="KW-0639">Primosome</keyword>
<dbReference type="SUPFAM" id="SSF48024">
    <property type="entry name" value="N-terminal domain of DnaB helicase"/>
    <property type="match status" value="1"/>
</dbReference>
<dbReference type="CDD" id="cd00984">
    <property type="entry name" value="DnaB_C"/>
    <property type="match status" value="1"/>
</dbReference>
<dbReference type="InterPro" id="IPR007693">
    <property type="entry name" value="DNA_helicase_DnaB-like_N"/>
</dbReference>
<dbReference type="GO" id="GO:1990077">
    <property type="term" value="C:primosome complex"/>
    <property type="evidence" value="ECO:0007669"/>
    <property type="project" value="UniProtKB-UniRule"/>
</dbReference>
<dbReference type="InterPro" id="IPR007694">
    <property type="entry name" value="DNA_helicase_DnaB-like_C"/>
</dbReference>
<evidence type="ECO:0000256" key="4">
    <source>
        <dbReference type="ARBA" id="ARBA00022741"/>
    </source>
</evidence>
<dbReference type="GO" id="GO:0005829">
    <property type="term" value="C:cytosol"/>
    <property type="evidence" value="ECO:0007669"/>
    <property type="project" value="TreeGrafter"/>
</dbReference>
<evidence type="ECO:0000256" key="12">
    <source>
        <dbReference type="RuleBase" id="RU362085"/>
    </source>
</evidence>
<dbReference type="GO" id="GO:0016887">
    <property type="term" value="F:ATP hydrolysis activity"/>
    <property type="evidence" value="ECO:0007669"/>
    <property type="project" value="RHEA"/>
</dbReference>
<dbReference type="Gene3D" id="3.40.50.300">
    <property type="entry name" value="P-loop containing nucleotide triphosphate hydrolases"/>
    <property type="match status" value="1"/>
</dbReference>
<evidence type="ECO:0000256" key="5">
    <source>
        <dbReference type="ARBA" id="ARBA00022801"/>
    </source>
</evidence>
<name>A0A2M6T0D5_9BACT</name>
<dbReference type="FunFam" id="1.10.860.10:FF:000001">
    <property type="entry name" value="Replicative DNA helicase"/>
    <property type="match status" value="1"/>
</dbReference>
<dbReference type="NCBIfam" id="TIGR00665">
    <property type="entry name" value="DnaB"/>
    <property type="match status" value="1"/>
</dbReference>
<evidence type="ECO:0000256" key="8">
    <source>
        <dbReference type="ARBA" id="ARBA00023125"/>
    </source>
</evidence>
<reference evidence="15" key="1">
    <citation type="submission" date="2017-09" db="EMBL/GenBank/DDBJ databases">
        <title>Depth-based differentiation of microbial function through sediment-hosted aquifers and enrichment of novel symbionts in the deep terrestrial subsurface.</title>
        <authorList>
            <person name="Probst A.J."/>
            <person name="Ladd B."/>
            <person name="Jarett J.K."/>
            <person name="Geller-Mcgrath D.E."/>
            <person name="Sieber C.M.K."/>
            <person name="Emerson J.B."/>
            <person name="Anantharaman K."/>
            <person name="Thomas B.C."/>
            <person name="Malmstrom R."/>
            <person name="Stieglmeier M."/>
            <person name="Klingl A."/>
            <person name="Woyke T."/>
            <person name="Ryan C.M."/>
            <person name="Banfield J.F."/>
        </authorList>
    </citation>
    <scope>NUCLEOTIDE SEQUENCE [LARGE SCALE GENOMIC DNA]</scope>
</reference>
<dbReference type="EMBL" id="PEYE01000037">
    <property type="protein sequence ID" value="PIS38697.1"/>
    <property type="molecule type" value="Genomic_DNA"/>
</dbReference>
<evidence type="ECO:0000256" key="6">
    <source>
        <dbReference type="ARBA" id="ARBA00022806"/>
    </source>
</evidence>
<dbReference type="Pfam" id="PF03796">
    <property type="entry name" value="DnaB_C"/>
    <property type="match status" value="1"/>
</dbReference>
<keyword evidence="7 12" id="KW-0067">ATP-binding</keyword>
<evidence type="ECO:0000256" key="2">
    <source>
        <dbReference type="ARBA" id="ARBA00022515"/>
    </source>
</evidence>
<comment type="similarity">
    <text evidence="1 12">Belongs to the helicase family. DnaB subfamily.</text>
</comment>
<dbReference type="SUPFAM" id="SSF52540">
    <property type="entry name" value="P-loop containing nucleoside triphosphate hydrolases"/>
    <property type="match status" value="1"/>
</dbReference>
<comment type="catalytic activity">
    <reaction evidence="10 12">
        <text>ATP + H2O = ADP + phosphate + H(+)</text>
        <dbReference type="Rhea" id="RHEA:13065"/>
        <dbReference type="ChEBI" id="CHEBI:15377"/>
        <dbReference type="ChEBI" id="CHEBI:15378"/>
        <dbReference type="ChEBI" id="CHEBI:30616"/>
        <dbReference type="ChEBI" id="CHEBI:43474"/>
        <dbReference type="ChEBI" id="CHEBI:456216"/>
        <dbReference type="EC" id="5.6.2.3"/>
    </reaction>
</comment>